<reference evidence="2" key="1">
    <citation type="submission" date="2014-03" db="EMBL/GenBank/DDBJ databases">
        <title>The Genome Sequence of Puccinia striiformis f. sp. tritici PST-78.</title>
        <authorList>
            <consortium name="The Broad Institute Genome Sequencing Platform"/>
            <person name="Cuomo C."/>
            <person name="Hulbert S."/>
            <person name="Chen X."/>
            <person name="Walker B."/>
            <person name="Young S.K."/>
            <person name="Zeng Q."/>
            <person name="Gargeya S."/>
            <person name="Fitzgerald M."/>
            <person name="Haas B."/>
            <person name="Abouelleil A."/>
            <person name="Alvarado L."/>
            <person name="Arachchi H.M."/>
            <person name="Berlin A.M."/>
            <person name="Chapman S.B."/>
            <person name="Goldberg J."/>
            <person name="Griggs A."/>
            <person name="Gujja S."/>
            <person name="Hansen M."/>
            <person name="Howarth C."/>
            <person name="Imamovic A."/>
            <person name="Larimer J."/>
            <person name="McCowan C."/>
            <person name="Montmayeur A."/>
            <person name="Murphy C."/>
            <person name="Neiman D."/>
            <person name="Pearson M."/>
            <person name="Priest M."/>
            <person name="Roberts A."/>
            <person name="Saif S."/>
            <person name="Shea T."/>
            <person name="Sisk P."/>
            <person name="Sykes S."/>
            <person name="Wortman J."/>
            <person name="Nusbaum C."/>
            <person name="Birren B."/>
        </authorList>
    </citation>
    <scope>NUCLEOTIDE SEQUENCE [LARGE SCALE GENOMIC DNA]</scope>
    <source>
        <strain evidence="2">race PST-78</strain>
    </source>
</reference>
<sequence length="100" mass="10963">MLTQNTIPFPVVSTSEGSTTYSTKKVQYQNSFFASSLIETTLFDHNGNMMDTYTSKPAVEFFIPPPPNSSVTVLSPLPPSAFNRIMEAIRPSPQSASVED</sequence>
<dbReference type="EMBL" id="AJIL01000024">
    <property type="protein sequence ID" value="KNF02359.1"/>
    <property type="molecule type" value="Genomic_DNA"/>
</dbReference>
<evidence type="ECO:0000313" key="2">
    <source>
        <dbReference type="Proteomes" id="UP000054564"/>
    </source>
</evidence>
<proteinExistence type="predicted"/>
<name>A0A0L0VSV3_9BASI</name>
<dbReference type="Proteomes" id="UP000054564">
    <property type="component" value="Unassembled WGS sequence"/>
</dbReference>
<evidence type="ECO:0000313" key="1">
    <source>
        <dbReference type="EMBL" id="KNF02359.1"/>
    </source>
</evidence>
<accession>A0A0L0VSV3</accession>
<gene>
    <name evidence="1" type="ORF">PSTG_04562</name>
</gene>
<protein>
    <submittedName>
        <fullName evidence="1">Uncharacterized protein</fullName>
    </submittedName>
</protein>
<comment type="caution">
    <text evidence="1">The sequence shown here is derived from an EMBL/GenBank/DDBJ whole genome shotgun (WGS) entry which is preliminary data.</text>
</comment>
<organism evidence="1 2">
    <name type="scientific">Puccinia striiformis f. sp. tritici PST-78</name>
    <dbReference type="NCBI Taxonomy" id="1165861"/>
    <lineage>
        <taxon>Eukaryota</taxon>
        <taxon>Fungi</taxon>
        <taxon>Dikarya</taxon>
        <taxon>Basidiomycota</taxon>
        <taxon>Pucciniomycotina</taxon>
        <taxon>Pucciniomycetes</taxon>
        <taxon>Pucciniales</taxon>
        <taxon>Pucciniaceae</taxon>
        <taxon>Puccinia</taxon>
    </lineage>
</organism>
<keyword evidence="2" id="KW-1185">Reference proteome</keyword>
<dbReference type="AlphaFoldDB" id="A0A0L0VSV3"/>